<accession>A0A8R1UIZ4</accession>
<feature type="compositionally biased region" description="Polar residues" evidence="1">
    <location>
        <begin position="231"/>
        <end position="257"/>
    </location>
</feature>
<dbReference type="EnsemblMetazoa" id="PPA24040.1">
    <property type="protein sequence ID" value="PPA24040.1"/>
    <property type="gene ID" value="WBGene00113594"/>
</dbReference>
<keyword evidence="2" id="KW-0472">Membrane</keyword>
<accession>A0A2A6C6Z8</accession>
<evidence type="ECO:0000256" key="2">
    <source>
        <dbReference type="SAM" id="Phobius"/>
    </source>
</evidence>
<name>A0A2A6C6Z8_PRIPA</name>
<evidence type="ECO:0000313" key="3">
    <source>
        <dbReference type="EnsemblMetazoa" id="PPA24040.1"/>
    </source>
</evidence>
<proteinExistence type="predicted"/>
<dbReference type="AlphaFoldDB" id="A0A2A6C6Z8"/>
<feature type="transmembrane region" description="Helical" evidence="2">
    <location>
        <begin position="33"/>
        <end position="58"/>
    </location>
</feature>
<feature type="compositionally biased region" description="Basic and acidic residues" evidence="1">
    <location>
        <begin position="262"/>
        <end position="286"/>
    </location>
</feature>
<organism evidence="3 4">
    <name type="scientific">Pristionchus pacificus</name>
    <name type="common">Parasitic nematode worm</name>
    <dbReference type="NCBI Taxonomy" id="54126"/>
    <lineage>
        <taxon>Eukaryota</taxon>
        <taxon>Metazoa</taxon>
        <taxon>Ecdysozoa</taxon>
        <taxon>Nematoda</taxon>
        <taxon>Chromadorea</taxon>
        <taxon>Rhabditida</taxon>
        <taxon>Rhabditina</taxon>
        <taxon>Diplogasteromorpha</taxon>
        <taxon>Diplogasteroidea</taxon>
        <taxon>Neodiplogasteridae</taxon>
        <taxon>Pristionchus</taxon>
    </lineage>
</organism>
<dbReference type="Proteomes" id="UP000005239">
    <property type="component" value="Unassembled WGS sequence"/>
</dbReference>
<feature type="compositionally biased region" description="Basic residues" evidence="1">
    <location>
        <begin position="344"/>
        <end position="353"/>
    </location>
</feature>
<keyword evidence="2" id="KW-1133">Transmembrane helix</keyword>
<feature type="compositionally biased region" description="Polar residues" evidence="1">
    <location>
        <begin position="96"/>
        <end position="107"/>
    </location>
</feature>
<evidence type="ECO:0000256" key="1">
    <source>
        <dbReference type="SAM" id="MobiDB-lite"/>
    </source>
</evidence>
<evidence type="ECO:0000313" key="4">
    <source>
        <dbReference type="Proteomes" id="UP000005239"/>
    </source>
</evidence>
<reference evidence="3" key="2">
    <citation type="submission" date="2022-06" db="UniProtKB">
        <authorList>
            <consortium name="EnsemblMetazoa"/>
        </authorList>
    </citation>
    <scope>IDENTIFICATION</scope>
    <source>
        <strain evidence="3">PS312</strain>
    </source>
</reference>
<sequence>MQLIRRFSPSFFLFLVRSDGCLVESVRPTDRMLVFEFLTVQPVAFFNGTVLAWLIYTYRTPPTVIVHTNLVFVCIALSLLVSIITCARERKKEAQRTTNESHPSQPISNTDTASKKTTAAARTSSTTPNGTKKTTPLPPQPNSGPCKDANCDEEKGVRKKHKREETEKKDENRGSVRISIYGAAASSSEADDEIYMQDIFDDVTAKDDPFPGEAAEANNKRKGRKKKTGASLQSTQHETVHVETTQASSDQPTSTVDPTIEGTKEPTHTIDQTRDTTIDQTKDPSKADATTSERPGARIPSKQTSVPRQSDSRNKDIGGGRKKKSAFKYDPSKTGETATESTKKRIPKNRKKVSACTKARTRSSDAPSFTQKD</sequence>
<keyword evidence="4" id="KW-1185">Reference proteome</keyword>
<feature type="region of interest" description="Disordered" evidence="1">
    <location>
        <begin position="204"/>
        <end position="373"/>
    </location>
</feature>
<feature type="transmembrane region" description="Helical" evidence="2">
    <location>
        <begin position="64"/>
        <end position="87"/>
    </location>
</feature>
<gene>
    <name evidence="3" type="primary">WBGene00113594</name>
</gene>
<feature type="compositionally biased region" description="Polar residues" evidence="1">
    <location>
        <begin position="364"/>
        <end position="373"/>
    </location>
</feature>
<keyword evidence="2" id="KW-0812">Transmembrane</keyword>
<reference evidence="4" key="1">
    <citation type="journal article" date="2008" name="Nat. Genet.">
        <title>The Pristionchus pacificus genome provides a unique perspective on nematode lifestyle and parasitism.</title>
        <authorList>
            <person name="Dieterich C."/>
            <person name="Clifton S.W."/>
            <person name="Schuster L.N."/>
            <person name="Chinwalla A."/>
            <person name="Delehaunty K."/>
            <person name="Dinkelacker I."/>
            <person name="Fulton L."/>
            <person name="Fulton R."/>
            <person name="Godfrey J."/>
            <person name="Minx P."/>
            <person name="Mitreva M."/>
            <person name="Roeseler W."/>
            <person name="Tian H."/>
            <person name="Witte H."/>
            <person name="Yang S.P."/>
            <person name="Wilson R.K."/>
            <person name="Sommer R.J."/>
        </authorList>
    </citation>
    <scope>NUCLEOTIDE SEQUENCE [LARGE SCALE GENOMIC DNA]</scope>
    <source>
        <strain evidence="4">PS312</strain>
    </source>
</reference>
<feature type="compositionally biased region" description="Basic and acidic residues" evidence="1">
    <location>
        <begin position="310"/>
        <end position="319"/>
    </location>
</feature>
<protein>
    <submittedName>
        <fullName evidence="3">Uncharacterized protein</fullName>
    </submittedName>
</protein>
<feature type="compositionally biased region" description="Basic and acidic residues" evidence="1">
    <location>
        <begin position="163"/>
        <end position="172"/>
    </location>
</feature>
<feature type="region of interest" description="Disordered" evidence="1">
    <location>
        <begin position="94"/>
        <end position="172"/>
    </location>
</feature>
<feature type="compositionally biased region" description="Low complexity" evidence="1">
    <location>
        <begin position="108"/>
        <end position="127"/>
    </location>
</feature>